<proteinExistence type="predicted"/>
<dbReference type="EMBL" id="JANPWB010000012">
    <property type="protein sequence ID" value="KAJ1120484.1"/>
    <property type="molecule type" value="Genomic_DNA"/>
</dbReference>
<dbReference type="AlphaFoldDB" id="A0AAV7P0W3"/>
<keyword evidence="3" id="KW-1185">Reference proteome</keyword>
<feature type="compositionally biased region" description="Gly residues" evidence="1">
    <location>
        <begin position="145"/>
        <end position="159"/>
    </location>
</feature>
<evidence type="ECO:0000313" key="3">
    <source>
        <dbReference type="Proteomes" id="UP001066276"/>
    </source>
</evidence>
<feature type="region of interest" description="Disordered" evidence="1">
    <location>
        <begin position="94"/>
        <end position="119"/>
    </location>
</feature>
<sequence length="199" mass="22098">MFVLLERVPTEIALVCSETRMLGLSLQRLLRMYVLRYFEVQGMRKETPLGCSLRQVPRSGGMRGSRLQSCAERALSVAPRSFIAENKAPGWKKGRCPKKSALAESAGPREVSAPRSAAASAERLRIQPDLFFRYRSGRTSHPSAGEGGWGADGEGGMGGETQNQSSAWDRVPGARDWTALRRPWDLIEEFSPRAIDRFE</sequence>
<name>A0AAV7P0W3_PLEWA</name>
<reference evidence="2" key="1">
    <citation type="journal article" date="2022" name="bioRxiv">
        <title>Sequencing and chromosome-scale assembly of the giantPleurodeles waltlgenome.</title>
        <authorList>
            <person name="Brown T."/>
            <person name="Elewa A."/>
            <person name="Iarovenko S."/>
            <person name="Subramanian E."/>
            <person name="Araus A.J."/>
            <person name="Petzold A."/>
            <person name="Susuki M."/>
            <person name="Suzuki K.-i.T."/>
            <person name="Hayashi T."/>
            <person name="Toyoda A."/>
            <person name="Oliveira C."/>
            <person name="Osipova E."/>
            <person name="Leigh N.D."/>
            <person name="Simon A."/>
            <person name="Yun M.H."/>
        </authorList>
    </citation>
    <scope>NUCLEOTIDE SEQUENCE</scope>
    <source>
        <strain evidence="2">20211129_DDA</strain>
        <tissue evidence="2">Liver</tissue>
    </source>
</reference>
<feature type="region of interest" description="Disordered" evidence="1">
    <location>
        <begin position="136"/>
        <end position="171"/>
    </location>
</feature>
<feature type="compositionally biased region" description="Low complexity" evidence="1">
    <location>
        <begin position="108"/>
        <end position="119"/>
    </location>
</feature>
<evidence type="ECO:0000256" key="1">
    <source>
        <dbReference type="SAM" id="MobiDB-lite"/>
    </source>
</evidence>
<organism evidence="2 3">
    <name type="scientific">Pleurodeles waltl</name>
    <name type="common">Iberian ribbed newt</name>
    <dbReference type="NCBI Taxonomy" id="8319"/>
    <lineage>
        <taxon>Eukaryota</taxon>
        <taxon>Metazoa</taxon>
        <taxon>Chordata</taxon>
        <taxon>Craniata</taxon>
        <taxon>Vertebrata</taxon>
        <taxon>Euteleostomi</taxon>
        <taxon>Amphibia</taxon>
        <taxon>Batrachia</taxon>
        <taxon>Caudata</taxon>
        <taxon>Salamandroidea</taxon>
        <taxon>Salamandridae</taxon>
        <taxon>Pleurodelinae</taxon>
        <taxon>Pleurodeles</taxon>
    </lineage>
</organism>
<protein>
    <submittedName>
        <fullName evidence="2">Uncharacterized protein</fullName>
    </submittedName>
</protein>
<evidence type="ECO:0000313" key="2">
    <source>
        <dbReference type="EMBL" id="KAJ1120484.1"/>
    </source>
</evidence>
<accession>A0AAV7P0W3</accession>
<comment type="caution">
    <text evidence="2">The sequence shown here is derived from an EMBL/GenBank/DDBJ whole genome shotgun (WGS) entry which is preliminary data.</text>
</comment>
<dbReference type="Proteomes" id="UP001066276">
    <property type="component" value="Chromosome 8"/>
</dbReference>
<gene>
    <name evidence="2" type="ORF">NDU88_008649</name>
</gene>